<dbReference type="Proteomes" id="UP001548713">
    <property type="component" value="Unassembled WGS sequence"/>
</dbReference>
<keyword evidence="2" id="KW-0472">Membrane</keyword>
<keyword evidence="2" id="KW-1133">Transmembrane helix</keyword>
<protein>
    <submittedName>
        <fullName evidence="4">Molybdopterin cofactor-binding domain-containing protein</fullName>
    </submittedName>
</protein>
<evidence type="ECO:0000256" key="1">
    <source>
        <dbReference type="SAM" id="MobiDB-lite"/>
    </source>
</evidence>
<dbReference type="SUPFAM" id="SSF54665">
    <property type="entry name" value="CO dehydrogenase molybdoprotein N-domain-like"/>
    <property type="match status" value="1"/>
</dbReference>
<feature type="domain" description="Aldehyde oxidase/xanthine dehydrogenase a/b hammerhead" evidence="3">
    <location>
        <begin position="241"/>
        <end position="319"/>
    </location>
</feature>
<dbReference type="Pfam" id="PF02738">
    <property type="entry name" value="MoCoBD_1"/>
    <property type="match status" value="1"/>
</dbReference>
<name>A0ABV2D4Q5_9SPHN</name>
<feature type="transmembrane region" description="Helical" evidence="2">
    <location>
        <begin position="7"/>
        <end position="24"/>
    </location>
</feature>
<dbReference type="PANTHER" id="PTHR47495">
    <property type="entry name" value="ALDEHYDE DEHYDROGENASE"/>
    <property type="match status" value="1"/>
</dbReference>
<feature type="region of interest" description="Disordered" evidence="1">
    <location>
        <begin position="196"/>
        <end position="228"/>
    </location>
</feature>
<gene>
    <name evidence="4" type="ORF">ABVV53_15525</name>
</gene>
<dbReference type="SUPFAM" id="SSF56003">
    <property type="entry name" value="Molybdenum cofactor-binding domain"/>
    <property type="match status" value="2"/>
</dbReference>
<dbReference type="InterPro" id="IPR036856">
    <property type="entry name" value="Ald_Oxase/Xan_DH_a/b_sf"/>
</dbReference>
<dbReference type="Pfam" id="PF20256">
    <property type="entry name" value="MoCoBD_2"/>
    <property type="match status" value="2"/>
</dbReference>
<dbReference type="InterPro" id="IPR008274">
    <property type="entry name" value="AldOxase/xan_DH_MoCoBD1"/>
</dbReference>
<dbReference type="RefSeq" id="WP_353985349.1">
    <property type="nucleotide sequence ID" value="NZ_JBEWLY010000024.1"/>
</dbReference>
<dbReference type="InterPro" id="IPR037165">
    <property type="entry name" value="AldOxase/xan_DH_Mopterin-bd_sf"/>
</dbReference>
<dbReference type="PIRSF" id="PIRSF036389">
    <property type="entry name" value="IOR_B"/>
    <property type="match status" value="1"/>
</dbReference>
<keyword evidence="5" id="KW-1185">Reference proteome</keyword>
<sequence length="752" mass="80362">MAVNRRGVLIGALVGGGLLVGYNLRSRRYPLPLEPGRGEVAFDAWIKIASDGVVTVAVPQVEMGQGVTTLIPQVVAYELGADWRQIAVEPAPSSPLYANYALAARWAPMWMPTWAGWLGGEDGIFVRRWARNHSFNVTAEGTALAAYEAPARVAAASARSLLCMAAAKRWNVEWQECEAQNGFVIHEGKRLPFGPLAADTADLDPPGSPPLRDAPPAEHPQDFPPGAQLRYPRLDLPSKVDGTYQFAGDVRLPDMVYAAIRHGHIGRAEFATYEKDAARHVRGLVALVRNDRWVAAVATNWWAADNALTRIDARFSASDRADSTGISEPLDAALRTGEAARLYSRGDPDAYLSGTMPLQLRYEVAPAVHATIETATSTARYANGRLELWAATQAPQATREAAARALDIDPEDVILYSMPLGGSFDRRLQDNHAVEAALIAKACDKPVQLVWSRKQEHVAGWPRPPAAAVMYANLDAEGRLGGLRARIAVPPAALEFGRRLFDGAGPFEAIDAVAGKADPMAIEGAVPPYAIEHLAIDHVPATVPLPSGRLRGNAHGYTAFFTESFIDELAHNAGREPLAYRMALLGGDPRLAECLQRVATLASWDGGSANSGQGIACHVMGNGRIAVIATARREAEAVRVDKLSAVVDIGRVVNLDIARQQIEGGLIFGLGLTLGCSPGYEAGLPLTGRLGALNLPVLTDCPAVDVEFIKSDAESEDPCEIGVVAVAPAVANALFSATGLRLRQLPLLSEDV</sequence>
<dbReference type="Gene3D" id="3.30.365.10">
    <property type="entry name" value="Aldehyde oxidase/xanthine dehydrogenase, molybdopterin binding domain"/>
    <property type="match status" value="4"/>
</dbReference>
<accession>A0ABV2D4Q5</accession>
<dbReference type="SMART" id="SM01008">
    <property type="entry name" value="Ald_Xan_dh_C"/>
    <property type="match status" value="1"/>
</dbReference>
<evidence type="ECO:0000256" key="2">
    <source>
        <dbReference type="SAM" id="Phobius"/>
    </source>
</evidence>
<organism evidence="4 5">
    <name type="scientific">Novosphingobium kalidii</name>
    <dbReference type="NCBI Taxonomy" id="3230299"/>
    <lineage>
        <taxon>Bacteria</taxon>
        <taxon>Pseudomonadati</taxon>
        <taxon>Pseudomonadota</taxon>
        <taxon>Alphaproteobacteria</taxon>
        <taxon>Sphingomonadales</taxon>
        <taxon>Sphingomonadaceae</taxon>
        <taxon>Novosphingobium</taxon>
    </lineage>
</organism>
<evidence type="ECO:0000313" key="5">
    <source>
        <dbReference type="Proteomes" id="UP001548713"/>
    </source>
</evidence>
<dbReference type="InterPro" id="IPR000674">
    <property type="entry name" value="Ald_Oxase/Xan_DH_a/b"/>
</dbReference>
<comment type="caution">
    <text evidence="4">The sequence shown here is derived from an EMBL/GenBank/DDBJ whole genome shotgun (WGS) entry which is preliminary data.</text>
</comment>
<dbReference type="PANTHER" id="PTHR47495:SF1">
    <property type="entry name" value="BLL3820 PROTEIN"/>
    <property type="match status" value="1"/>
</dbReference>
<dbReference type="InterPro" id="IPR052516">
    <property type="entry name" value="N-heterocyclic_Hydroxylase"/>
</dbReference>
<reference evidence="4 5" key="1">
    <citation type="submission" date="2024-07" db="EMBL/GenBank/DDBJ databases">
        <title>Novosphingobium kalidii RD2P27.</title>
        <authorList>
            <person name="Sun J.-Q."/>
        </authorList>
    </citation>
    <scope>NUCLEOTIDE SEQUENCE [LARGE SCALE GENOMIC DNA]</scope>
    <source>
        <strain evidence="4 5">RD2P27</strain>
    </source>
</reference>
<dbReference type="InterPro" id="IPR046867">
    <property type="entry name" value="AldOxase/xan_DH_MoCoBD2"/>
</dbReference>
<evidence type="ECO:0000313" key="4">
    <source>
        <dbReference type="EMBL" id="MET1756856.1"/>
    </source>
</evidence>
<dbReference type="InterPro" id="IPR012368">
    <property type="entry name" value="OxRdtase_Mopterin-bd_su_IorB"/>
</dbReference>
<keyword evidence="2" id="KW-0812">Transmembrane</keyword>
<proteinExistence type="predicted"/>
<dbReference type="EMBL" id="JBEWLY010000024">
    <property type="protein sequence ID" value="MET1756856.1"/>
    <property type="molecule type" value="Genomic_DNA"/>
</dbReference>
<dbReference type="Gene3D" id="3.90.1170.50">
    <property type="entry name" value="Aldehyde oxidase/xanthine dehydrogenase, a/b hammerhead"/>
    <property type="match status" value="1"/>
</dbReference>
<evidence type="ECO:0000259" key="3">
    <source>
        <dbReference type="SMART" id="SM01008"/>
    </source>
</evidence>